<dbReference type="AlphaFoldDB" id="A0AAV6K2V0"/>
<keyword evidence="2" id="KW-0812">Transmembrane</keyword>
<dbReference type="EMBL" id="JACTNZ010000006">
    <property type="protein sequence ID" value="KAG5546657.1"/>
    <property type="molecule type" value="Genomic_DNA"/>
</dbReference>
<evidence type="ECO:0000256" key="3">
    <source>
        <dbReference type="ARBA" id="ARBA00022989"/>
    </source>
</evidence>
<keyword evidence="4" id="KW-0472">Membrane</keyword>
<dbReference type="GO" id="GO:0042721">
    <property type="term" value="C:TIM22 mitochondrial import inner membrane insertion complex"/>
    <property type="evidence" value="ECO:0007669"/>
    <property type="project" value="InterPro"/>
</dbReference>
<accession>A0AAV6K2V0</accession>
<feature type="region of interest" description="Disordered" evidence="5">
    <location>
        <begin position="1"/>
        <end position="27"/>
    </location>
</feature>
<evidence type="ECO:0000256" key="5">
    <source>
        <dbReference type="SAM" id="MobiDB-lite"/>
    </source>
</evidence>
<keyword evidence="7" id="KW-1185">Reference proteome</keyword>
<dbReference type="GO" id="GO:0045036">
    <property type="term" value="P:protein targeting to chloroplast"/>
    <property type="evidence" value="ECO:0007669"/>
    <property type="project" value="TreeGrafter"/>
</dbReference>
<feature type="region of interest" description="Disordered" evidence="5">
    <location>
        <begin position="296"/>
        <end position="332"/>
    </location>
</feature>
<dbReference type="GO" id="GO:0045039">
    <property type="term" value="P:protein insertion into mitochondrial inner membrane"/>
    <property type="evidence" value="ECO:0007669"/>
    <property type="project" value="InterPro"/>
</dbReference>
<dbReference type="GO" id="GO:0008320">
    <property type="term" value="F:protein transmembrane transporter activity"/>
    <property type="evidence" value="ECO:0007669"/>
    <property type="project" value="TreeGrafter"/>
</dbReference>
<evidence type="ECO:0000313" key="7">
    <source>
        <dbReference type="Proteomes" id="UP000823749"/>
    </source>
</evidence>
<dbReference type="GO" id="GO:0009941">
    <property type="term" value="C:chloroplast envelope"/>
    <property type="evidence" value="ECO:0007669"/>
    <property type="project" value="TreeGrafter"/>
</dbReference>
<name>A0AAV6K2V0_9ERIC</name>
<dbReference type="PANTHER" id="PTHR14110:SF1">
    <property type="entry name" value="CHLOROPLASTIC IMPORT INNER MEMBRANE TRANSLOCASE SUBUNIT TIM22-2-RELATED"/>
    <property type="match status" value="1"/>
</dbReference>
<keyword evidence="3" id="KW-1133">Transmembrane helix</keyword>
<evidence type="ECO:0000256" key="4">
    <source>
        <dbReference type="ARBA" id="ARBA00023136"/>
    </source>
</evidence>
<evidence type="ECO:0000256" key="2">
    <source>
        <dbReference type="ARBA" id="ARBA00022692"/>
    </source>
</evidence>
<dbReference type="Gene3D" id="3.30.70.100">
    <property type="match status" value="1"/>
</dbReference>
<evidence type="ECO:0000256" key="1">
    <source>
        <dbReference type="ARBA" id="ARBA00004141"/>
    </source>
</evidence>
<proteinExistence type="predicted"/>
<protein>
    <submittedName>
        <fullName evidence="6">Uncharacterized protein</fullName>
    </submittedName>
</protein>
<evidence type="ECO:0000313" key="6">
    <source>
        <dbReference type="EMBL" id="KAG5546657.1"/>
    </source>
</evidence>
<dbReference type="Pfam" id="PF02466">
    <property type="entry name" value="Tim17"/>
    <property type="match status" value="1"/>
</dbReference>
<reference evidence="6 7" key="1">
    <citation type="submission" date="2020-08" db="EMBL/GenBank/DDBJ databases">
        <title>Plant Genome Project.</title>
        <authorList>
            <person name="Zhang R.-G."/>
        </authorList>
    </citation>
    <scope>NUCLEOTIDE SEQUENCE [LARGE SCALE GENOMIC DNA]</scope>
    <source>
        <strain evidence="6">WSP0</strain>
        <tissue evidence="6">Leaf</tissue>
    </source>
</reference>
<gene>
    <name evidence="6" type="ORF">RHGRI_018729</name>
</gene>
<dbReference type="Proteomes" id="UP000823749">
    <property type="component" value="Chromosome 6"/>
</dbReference>
<dbReference type="InterPro" id="IPR039175">
    <property type="entry name" value="TIM22"/>
</dbReference>
<organism evidence="6 7">
    <name type="scientific">Rhododendron griersonianum</name>
    <dbReference type="NCBI Taxonomy" id="479676"/>
    <lineage>
        <taxon>Eukaryota</taxon>
        <taxon>Viridiplantae</taxon>
        <taxon>Streptophyta</taxon>
        <taxon>Embryophyta</taxon>
        <taxon>Tracheophyta</taxon>
        <taxon>Spermatophyta</taxon>
        <taxon>Magnoliopsida</taxon>
        <taxon>eudicotyledons</taxon>
        <taxon>Gunneridae</taxon>
        <taxon>Pentapetalae</taxon>
        <taxon>asterids</taxon>
        <taxon>Ericales</taxon>
        <taxon>Ericaceae</taxon>
        <taxon>Ericoideae</taxon>
        <taxon>Rhodoreae</taxon>
        <taxon>Rhododendron</taxon>
    </lineage>
</organism>
<dbReference type="PANTHER" id="PTHR14110">
    <property type="entry name" value="MITOCHONDRIAL IMPORT INNER MEMBRANE TRANSLOCASE SUBUNIT TIM22"/>
    <property type="match status" value="1"/>
</dbReference>
<comment type="caution">
    <text evidence="6">The sequence shown here is derived from an EMBL/GenBank/DDBJ whole genome shotgun (WGS) entry which is preliminary data.</text>
</comment>
<sequence length="339" mass="36111">MSTMTDSPGSDPENELEQSSNPNPNPPSPPVVCLLTCARDSAGSAFMGSIFGYGSGLLSKKGFKGSFAEAGSSAKKFAVFSGVYSLVICLLKHVRGKDDVINSGVAGCCTGLALSFPGTPQALLQNCITFGAFSVVIEGFNKTQPALSLPLIFYVPELTCILRVNVKAAGWQKVVSLALSNIRGVRNFKMIEDGKIEVSGTVDPNQLLKMLASKAGKKLNICLWQFGECHSNLYLPEPKPEKPPQKEGTDFNGYYGYDGGYYGCNPYYVNDWHLYGNGGYGDYPWPKYPVHALEAPPDAADGKGTVPGGDEVPADQKSQAAENPPISGGVAHKQCCSVM</sequence>
<comment type="subcellular location">
    <subcellularLocation>
        <location evidence="1">Membrane</location>
        <topology evidence="1">Multi-pass membrane protein</topology>
    </subcellularLocation>
</comment>